<evidence type="ECO:0000259" key="2">
    <source>
        <dbReference type="Pfam" id="PF20256"/>
    </source>
</evidence>
<evidence type="ECO:0000313" key="4">
    <source>
        <dbReference type="Proteomes" id="UP000178606"/>
    </source>
</evidence>
<dbReference type="Proteomes" id="UP000178606">
    <property type="component" value="Unassembled WGS sequence"/>
</dbReference>
<dbReference type="InterPro" id="IPR046867">
    <property type="entry name" value="AldOxase/xan_DH_MoCoBD2"/>
</dbReference>
<gene>
    <name evidence="3" type="ORF">A3F84_22300</name>
</gene>
<comment type="caution">
    <text evidence="3">The sequence shown here is derived from an EMBL/GenBank/DDBJ whole genome shotgun (WGS) entry which is preliminary data.</text>
</comment>
<dbReference type="EMBL" id="MFKF01000298">
    <property type="protein sequence ID" value="OGG46594.1"/>
    <property type="molecule type" value="Genomic_DNA"/>
</dbReference>
<dbReference type="PANTHER" id="PTHR11908">
    <property type="entry name" value="XANTHINE DEHYDROGENASE"/>
    <property type="match status" value="1"/>
</dbReference>
<evidence type="ECO:0000256" key="1">
    <source>
        <dbReference type="ARBA" id="ARBA00022505"/>
    </source>
</evidence>
<dbReference type="GO" id="GO:0005506">
    <property type="term" value="F:iron ion binding"/>
    <property type="evidence" value="ECO:0007669"/>
    <property type="project" value="InterPro"/>
</dbReference>
<dbReference type="SUPFAM" id="SSF56003">
    <property type="entry name" value="Molybdenum cofactor-binding domain"/>
    <property type="match status" value="1"/>
</dbReference>
<dbReference type="GO" id="GO:0016491">
    <property type="term" value="F:oxidoreductase activity"/>
    <property type="evidence" value="ECO:0007669"/>
    <property type="project" value="InterPro"/>
</dbReference>
<evidence type="ECO:0000313" key="3">
    <source>
        <dbReference type="EMBL" id="OGG46594.1"/>
    </source>
</evidence>
<name>A0A1F6CBN8_HANXR</name>
<dbReference type="Pfam" id="PF20256">
    <property type="entry name" value="MoCoBD_2"/>
    <property type="match status" value="1"/>
</dbReference>
<dbReference type="PANTHER" id="PTHR11908:SF132">
    <property type="entry name" value="ALDEHYDE OXIDASE 1-RELATED"/>
    <property type="match status" value="1"/>
</dbReference>
<sequence length="346" mass="36231">MLRARNVIKHETRRPDVLAPSILEQAKQAIDWDSPKPPNVGRGIAIAGRYTGGGEGSSDVTVNPDGTITVISAVPDNGPGGLTIAAQTAADFFGLPMERVSLIHGNTDSLPVDAASAGSRITNLVTRCVTAAGQQIIEQLTPIAASMLGAPTATWEKPGWRSPDGRFVSIGELAAEAIRPDDERAHAQVTLSFPNEGGLGYCAQAAEVEVDPETGQITILRMVSVQDTGTIMNPLSHRGHVQGQVIQGLGMALMEDMDIQEGRLGSAHLGEYKLPVMPDVPELAVIDVPSSGMGPLNVRSIGEIVIIPTAAAIAGAVMDAARIEVNSLPISAEQVLDAMEAKRPGR</sequence>
<dbReference type="InterPro" id="IPR037165">
    <property type="entry name" value="AldOxase/xan_DH_Mopterin-bd_sf"/>
</dbReference>
<dbReference type="Gene3D" id="3.30.365.10">
    <property type="entry name" value="Aldehyde oxidase/xanthine dehydrogenase, molybdopterin binding domain"/>
    <property type="match status" value="2"/>
</dbReference>
<feature type="domain" description="Aldehyde oxidase/xanthine dehydrogenase second molybdopterin binding" evidence="2">
    <location>
        <begin position="41"/>
        <end position="281"/>
    </location>
</feature>
<accession>A0A1F6CBN8</accession>
<protein>
    <recommendedName>
        <fullName evidence="2">Aldehyde oxidase/xanthine dehydrogenase second molybdopterin binding domain-containing protein</fullName>
    </recommendedName>
</protein>
<proteinExistence type="predicted"/>
<reference evidence="3 4" key="1">
    <citation type="journal article" date="2016" name="Nat. Commun.">
        <title>Thousands of microbial genomes shed light on interconnected biogeochemical processes in an aquifer system.</title>
        <authorList>
            <person name="Anantharaman K."/>
            <person name="Brown C.T."/>
            <person name="Hug L.A."/>
            <person name="Sharon I."/>
            <person name="Castelle C.J."/>
            <person name="Probst A.J."/>
            <person name="Thomas B.C."/>
            <person name="Singh A."/>
            <person name="Wilkins M.J."/>
            <person name="Karaoz U."/>
            <person name="Brodie E.L."/>
            <person name="Williams K.H."/>
            <person name="Hubbard S.S."/>
            <person name="Banfield J.F."/>
        </authorList>
    </citation>
    <scope>NUCLEOTIDE SEQUENCE [LARGE SCALE GENOMIC DNA]</scope>
    <source>
        <strain evidence="4">RIFCSPLOWO2_12_FULL_64_10</strain>
    </source>
</reference>
<organism evidence="3 4">
    <name type="scientific">Handelsmanbacteria sp. (strain RIFCSPLOWO2_12_FULL_64_10)</name>
    <dbReference type="NCBI Taxonomy" id="1817868"/>
    <lineage>
        <taxon>Bacteria</taxon>
        <taxon>Candidatus Handelsmaniibacteriota</taxon>
    </lineage>
</organism>
<dbReference type="InterPro" id="IPR016208">
    <property type="entry name" value="Ald_Oxase/xanthine_DH-like"/>
</dbReference>
<dbReference type="AlphaFoldDB" id="A0A1F6CBN8"/>
<keyword evidence="1" id="KW-0500">Molybdenum</keyword>